<gene>
    <name evidence="1" type="ORF">FME351_LOCUS11226</name>
    <name evidence="2" type="ORF">KIK155_LOCUS16063</name>
</gene>
<name>A0A818C786_9BILA</name>
<dbReference type="Proteomes" id="UP000663869">
    <property type="component" value="Unassembled WGS sequence"/>
</dbReference>
<comment type="caution">
    <text evidence="1">The sequence shown here is derived from an EMBL/GenBank/DDBJ whole genome shotgun (WGS) entry which is preliminary data.</text>
</comment>
<proteinExistence type="predicted"/>
<evidence type="ECO:0000313" key="2">
    <source>
        <dbReference type="EMBL" id="CAF3505886.1"/>
    </source>
</evidence>
<dbReference type="EMBL" id="CAJNYV010002828">
    <property type="protein sequence ID" value="CAF3505886.1"/>
    <property type="molecule type" value="Genomic_DNA"/>
</dbReference>
<sequence>MLLFISSSRNQIKKTVMSNQIDKTSILSTSSNSNGTIDKKKKKSSLSFCLFDSILSHSVAKPLTTKKINEKSSAHSFPLSCPHSSLISNMHSSEQTCCLFNHNVIKDDEIVQLLNANKK</sequence>
<reference evidence="1" key="1">
    <citation type="submission" date="2021-02" db="EMBL/GenBank/DDBJ databases">
        <authorList>
            <person name="Nowell W R."/>
        </authorList>
    </citation>
    <scope>NUCLEOTIDE SEQUENCE</scope>
</reference>
<evidence type="ECO:0000313" key="1">
    <source>
        <dbReference type="EMBL" id="CAF3424492.1"/>
    </source>
</evidence>
<organism evidence="1 3">
    <name type="scientific">Rotaria socialis</name>
    <dbReference type="NCBI Taxonomy" id="392032"/>
    <lineage>
        <taxon>Eukaryota</taxon>
        <taxon>Metazoa</taxon>
        <taxon>Spiralia</taxon>
        <taxon>Gnathifera</taxon>
        <taxon>Rotifera</taxon>
        <taxon>Eurotatoria</taxon>
        <taxon>Bdelloidea</taxon>
        <taxon>Philodinida</taxon>
        <taxon>Philodinidae</taxon>
        <taxon>Rotaria</taxon>
    </lineage>
</organism>
<evidence type="ECO:0000313" key="3">
    <source>
        <dbReference type="Proteomes" id="UP000663869"/>
    </source>
</evidence>
<dbReference type="EMBL" id="CAJNYU010001281">
    <property type="protein sequence ID" value="CAF3424492.1"/>
    <property type="molecule type" value="Genomic_DNA"/>
</dbReference>
<protein>
    <submittedName>
        <fullName evidence="1">Uncharacterized protein</fullName>
    </submittedName>
</protein>
<dbReference type="Proteomes" id="UP000663865">
    <property type="component" value="Unassembled WGS sequence"/>
</dbReference>
<accession>A0A818C786</accession>
<dbReference type="AlphaFoldDB" id="A0A818C786"/>